<keyword evidence="3" id="KW-0808">Transferase</keyword>
<feature type="domain" description="Histidine kinase/HSP90-like ATPase" evidence="2">
    <location>
        <begin position="16"/>
        <end position="132"/>
    </location>
</feature>
<dbReference type="STRING" id="310782.SAMN05216499_11067"/>
<protein>
    <submittedName>
        <fullName evidence="3">Histidine kinase-like ATPase domain-containing protein</fullName>
    </submittedName>
</protein>
<dbReference type="Proteomes" id="UP000184111">
    <property type="component" value="Unassembled WGS sequence"/>
</dbReference>
<evidence type="ECO:0000256" key="1">
    <source>
        <dbReference type="ARBA" id="ARBA00022527"/>
    </source>
</evidence>
<sequence>MATTTSPYLPAQILWPATPRGVHQARHSLERQLAEWDLADLAPTAGLVLTELMTNAAQHATAPGRRTGVSILPTPGGVRIEVHDSVNVEEGAPTPTDAPTTAERGRGLTLVDALTTHQWGVTDRDGPGKIVWALCTHPAA</sequence>
<dbReference type="RefSeq" id="WP_073499166.1">
    <property type="nucleotide sequence ID" value="NZ_FRBI01000010.1"/>
</dbReference>
<name>A0A1M7HWA5_9ACTN</name>
<dbReference type="InterPro" id="IPR003594">
    <property type="entry name" value="HATPase_dom"/>
</dbReference>
<dbReference type="SUPFAM" id="SSF55874">
    <property type="entry name" value="ATPase domain of HSP90 chaperone/DNA topoisomerase II/histidine kinase"/>
    <property type="match status" value="1"/>
</dbReference>
<dbReference type="OrthoDB" id="3473697at2"/>
<dbReference type="AlphaFoldDB" id="A0A1M7HWA5"/>
<keyword evidence="4" id="KW-1185">Reference proteome</keyword>
<accession>A0A1M7HWA5</accession>
<dbReference type="InterPro" id="IPR036890">
    <property type="entry name" value="HATPase_C_sf"/>
</dbReference>
<dbReference type="CDD" id="cd16936">
    <property type="entry name" value="HATPase_RsbW-like"/>
    <property type="match status" value="1"/>
</dbReference>
<dbReference type="GO" id="GO:0004674">
    <property type="term" value="F:protein serine/threonine kinase activity"/>
    <property type="evidence" value="ECO:0007669"/>
    <property type="project" value="UniProtKB-KW"/>
</dbReference>
<evidence type="ECO:0000313" key="4">
    <source>
        <dbReference type="Proteomes" id="UP000184111"/>
    </source>
</evidence>
<keyword evidence="3" id="KW-0418">Kinase</keyword>
<keyword evidence="1" id="KW-0723">Serine/threonine-protein kinase</keyword>
<evidence type="ECO:0000259" key="2">
    <source>
        <dbReference type="Pfam" id="PF13581"/>
    </source>
</evidence>
<gene>
    <name evidence="3" type="ORF">SAMN05216499_11067</name>
</gene>
<evidence type="ECO:0000313" key="3">
    <source>
        <dbReference type="EMBL" id="SHM32764.1"/>
    </source>
</evidence>
<dbReference type="PANTHER" id="PTHR35526">
    <property type="entry name" value="ANTI-SIGMA-F FACTOR RSBW-RELATED"/>
    <property type="match status" value="1"/>
</dbReference>
<dbReference type="InterPro" id="IPR050267">
    <property type="entry name" value="Anti-sigma-factor_SerPK"/>
</dbReference>
<proteinExistence type="predicted"/>
<dbReference type="PANTHER" id="PTHR35526:SF3">
    <property type="entry name" value="ANTI-SIGMA-F FACTOR RSBW"/>
    <property type="match status" value="1"/>
</dbReference>
<dbReference type="Pfam" id="PF13581">
    <property type="entry name" value="HATPase_c_2"/>
    <property type="match status" value="1"/>
</dbReference>
<organism evidence="3 4">
    <name type="scientific">Actinacidiphila paucisporea</name>
    <dbReference type="NCBI Taxonomy" id="310782"/>
    <lineage>
        <taxon>Bacteria</taxon>
        <taxon>Bacillati</taxon>
        <taxon>Actinomycetota</taxon>
        <taxon>Actinomycetes</taxon>
        <taxon>Kitasatosporales</taxon>
        <taxon>Streptomycetaceae</taxon>
        <taxon>Actinacidiphila</taxon>
    </lineage>
</organism>
<reference evidence="3 4" key="1">
    <citation type="submission" date="2016-11" db="EMBL/GenBank/DDBJ databases">
        <authorList>
            <person name="Jaros S."/>
            <person name="Januszkiewicz K."/>
            <person name="Wedrychowicz H."/>
        </authorList>
    </citation>
    <scope>NUCLEOTIDE SEQUENCE [LARGE SCALE GENOMIC DNA]</scope>
    <source>
        <strain evidence="3 4">CGMCC 4.2025</strain>
    </source>
</reference>
<dbReference type="Gene3D" id="3.30.565.10">
    <property type="entry name" value="Histidine kinase-like ATPase, C-terminal domain"/>
    <property type="match status" value="1"/>
</dbReference>
<dbReference type="EMBL" id="FRBI01000010">
    <property type="protein sequence ID" value="SHM32764.1"/>
    <property type="molecule type" value="Genomic_DNA"/>
</dbReference>